<name>A0ABS8UQ73_DATST</name>
<reference evidence="2 3" key="1">
    <citation type="journal article" date="2021" name="BMC Genomics">
        <title>Datura genome reveals duplications of psychoactive alkaloid biosynthetic genes and high mutation rate following tissue culture.</title>
        <authorList>
            <person name="Rajewski A."/>
            <person name="Carter-House D."/>
            <person name="Stajich J."/>
            <person name="Litt A."/>
        </authorList>
    </citation>
    <scope>NUCLEOTIDE SEQUENCE [LARGE SCALE GENOMIC DNA]</scope>
    <source>
        <strain evidence="2">AR-01</strain>
    </source>
</reference>
<proteinExistence type="predicted"/>
<organism evidence="2 3">
    <name type="scientific">Datura stramonium</name>
    <name type="common">Jimsonweed</name>
    <name type="synonym">Common thornapple</name>
    <dbReference type="NCBI Taxonomy" id="4076"/>
    <lineage>
        <taxon>Eukaryota</taxon>
        <taxon>Viridiplantae</taxon>
        <taxon>Streptophyta</taxon>
        <taxon>Embryophyta</taxon>
        <taxon>Tracheophyta</taxon>
        <taxon>Spermatophyta</taxon>
        <taxon>Magnoliopsida</taxon>
        <taxon>eudicotyledons</taxon>
        <taxon>Gunneridae</taxon>
        <taxon>Pentapetalae</taxon>
        <taxon>asterids</taxon>
        <taxon>lamiids</taxon>
        <taxon>Solanales</taxon>
        <taxon>Solanaceae</taxon>
        <taxon>Solanoideae</taxon>
        <taxon>Datureae</taxon>
        <taxon>Datura</taxon>
    </lineage>
</organism>
<evidence type="ECO:0000313" key="2">
    <source>
        <dbReference type="EMBL" id="MCD9560483.1"/>
    </source>
</evidence>
<evidence type="ECO:0000313" key="3">
    <source>
        <dbReference type="Proteomes" id="UP000823775"/>
    </source>
</evidence>
<comment type="caution">
    <text evidence="2">The sequence shown here is derived from an EMBL/GenBank/DDBJ whole genome shotgun (WGS) entry which is preliminary data.</text>
</comment>
<evidence type="ECO:0000256" key="1">
    <source>
        <dbReference type="SAM" id="MobiDB-lite"/>
    </source>
</evidence>
<dbReference type="EMBL" id="JACEIK010002327">
    <property type="protein sequence ID" value="MCD9560483.1"/>
    <property type="molecule type" value="Genomic_DNA"/>
</dbReference>
<dbReference type="Proteomes" id="UP000823775">
    <property type="component" value="Unassembled WGS sequence"/>
</dbReference>
<sequence length="135" mass="15329">MSGEGTSKSEKLKGKNKGKGTKPTKRQRRLINEEEVEEERPRSPLAAIVEDLPLSAPQPSQNSPSRVQTSEPDFEYPSIEVEEDLPWRPKGVSEFKSLIQQRMKQPLSTRIRQINFKGDARGLSRPGIFMHQKGF</sequence>
<feature type="compositionally biased region" description="Basic residues" evidence="1">
    <location>
        <begin position="14"/>
        <end position="29"/>
    </location>
</feature>
<accession>A0ABS8UQ73</accession>
<protein>
    <submittedName>
        <fullName evidence="2">Uncharacterized protein</fullName>
    </submittedName>
</protein>
<gene>
    <name evidence="2" type="ORF">HAX54_019169</name>
</gene>
<feature type="compositionally biased region" description="Polar residues" evidence="1">
    <location>
        <begin position="57"/>
        <end position="71"/>
    </location>
</feature>
<feature type="region of interest" description="Disordered" evidence="1">
    <location>
        <begin position="1"/>
        <end position="77"/>
    </location>
</feature>
<keyword evidence="3" id="KW-1185">Reference proteome</keyword>